<evidence type="ECO:0000256" key="2">
    <source>
        <dbReference type="ARBA" id="ARBA00022840"/>
    </source>
</evidence>
<protein>
    <submittedName>
        <fullName evidence="4">ATPase involved in chromosome partitioning</fullName>
    </submittedName>
</protein>
<dbReference type="HOGENOM" id="CLU_037612_0_2_7"/>
<dbReference type="InterPro" id="IPR027417">
    <property type="entry name" value="P-loop_NTPase"/>
</dbReference>
<dbReference type="SUPFAM" id="SSF52540">
    <property type="entry name" value="P-loop containing nucleoside triphosphate hydrolases"/>
    <property type="match status" value="1"/>
</dbReference>
<dbReference type="GO" id="GO:0016887">
    <property type="term" value="F:ATP hydrolysis activity"/>
    <property type="evidence" value="ECO:0007669"/>
    <property type="project" value="TreeGrafter"/>
</dbReference>
<dbReference type="Proteomes" id="UP000011721">
    <property type="component" value="Chromosome"/>
</dbReference>
<dbReference type="GO" id="GO:0009898">
    <property type="term" value="C:cytoplasmic side of plasma membrane"/>
    <property type="evidence" value="ECO:0007669"/>
    <property type="project" value="TreeGrafter"/>
</dbReference>
<dbReference type="eggNOG" id="COG0455">
    <property type="taxonomic scope" value="Bacteria"/>
</dbReference>
<accession>M1P8R8</accession>
<keyword evidence="1" id="KW-0547">Nucleotide-binding</keyword>
<sequence length="301" mass="32720">MTVTISIGSGKGGTGKTMLLCNLAFLLARSGKKVCLVDLDIGGADAHILFGLFEPKHTITDFLNRKVDTLKDVVHTLYAFNGLQIIPGTGNTLQTANMSYQEKQRLLRSISALDADVVLLDVGAGASYHTLDFFMSGDIQICVTLPEPTSIMDFYSFLQLATIRKVLGSFLSHSDVGNTLKKQNFSSLAEVFALAESTQPGAKKKAQQALHYFHPLLVINRDIQNTKVNKKKLKQLVAKYLGIDIPSLGEIPEDTAIKDALKAYIPVCELYPDSPAAKAIAQIAAKIEKILELFSKTSSST</sequence>
<proteinExistence type="predicted"/>
<dbReference type="EMBL" id="CP003985">
    <property type="protein sequence ID" value="AGF79868.1"/>
    <property type="molecule type" value="Genomic_DNA"/>
</dbReference>
<dbReference type="STRING" id="1167006.UWK_03351"/>
<dbReference type="RefSeq" id="WP_015405550.1">
    <property type="nucleotide sequence ID" value="NC_020304.1"/>
</dbReference>
<gene>
    <name evidence="4" type="ordered locus">UWK_03351</name>
</gene>
<dbReference type="Pfam" id="PF01656">
    <property type="entry name" value="CbiA"/>
    <property type="match status" value="1"/>
</dbReference>
<feature type="domain" description="CobQ/CobB/MinD/ParA nucleotide binding" evidence="3">
    <location>
        <begin position="5"/>
        <end position="262"/>
    </location>
</feature>
<keyword evidence="5" id="KW-1185">Reference proteome</keyword>
<dbReference type="GO" id="GO:0051782">
    <property type="term" value="P:negative regulation of cell division"/>
    <property type="evidence" value="ECO:0007669"/>
    <property type="project" value="TreeGrafter"/>
</dbReference>
<dbReference type="AlphaFoldDB" id="M1P8R8"/>
<reference evidence="5" key="1">
    <citation type="journal article" date="2013" name="Stand. Genomic Sci.">
        <title>Complete genome sequence of Desulfocapsa sulfexigens, a marine deltaproteobacterium specialized in disproportionating inorganic sulfur compounds.</title>
        <authorList>
            <person name="Finster K.W."/>
            <person name="Kjeldsen K.U."/>
            <person name="Kube M."/>
            <person name="Reinhardt R."/>
            <person name="Mussmann M."/>
            <person name="Amann R."/>
            <person name="Schreiber L."/>
        </authorList>
    </citation>
    <scope>NUCLEOTIDE SEQUENCE [LARGE SCALE GENOMIC DNA]</scope>
    <source>
        <strain evidence="5">DSM 10523 / SB164P1</strain>
    </source>
</reference>
<keyword evidence="2" id="KW-0067">ATP-binding</keyword>
<dbReference type="PANTHER" id="PTHR43384:SF4">
    <property type="entry name" value="CELLULOSE BIOSYNTHESIS PROTEIN BCSQ-RELATED"/>
    <property type="match status" value="1"/>
</dbReference>
<dbReference type="GO" id="GO:0005524">
    <property type="term" value="F:ATP binding"/>
    <property type="evidence" value="ECO:0007669"/>
    <property type="project" value="UniProtKB-KW"/>
</dbReference>
<dbReference type="GO" id="GO:0005829">
    <property type="term" value="C:cytosol"/>
    <property type="evidence" value="ECO:0007669"/>
    <property type="project" value="TreeGrafter"/>
</dbReference>
<name>M1P8R8_DESSD</name>
<evidence type="ECO:0000313" key="5">
    <source>
        <dbReference type="Proteomes" id="UP000011721"/>
    </source>
</evidence>
<dbReference type="InterPro" id="IPR050625">
    <property type="entry name" value="ParA/MinD_ATPase"/>
</dbReference>
<evidence type="ECO:0000259" key="3">
    <source>
        <dbReference type="Pfam" id="PF01656"/>
    </source>
</evidence>
<dbReference type="KEGG" id="dsf:UWK_03351"/>
<dbReference type="Gene3D" id="3.40.50.300">
    <property type="entry name" value="P-loop containing nucleotide triphosphate hydrolases"/>
    <property type="match status" value="1"/>
</dbReference>
<evidence type="ECO:0000256" key="1">
    <source>
        <dbReference type="ARBA" id="ARBA00022741"/>
    </source>
</evidence>
<dbReference type="OrthoDB" id="9773088at2"/>
<dbReference type="InterPro" id="IPR002586">
    <property type="entry name" value="CobQ/CobB/MinD/ParA_Nub-bd_dom"/>
</dbReference>
<evidence type="ECO:0000313" key="4">
    <source>
        <dbReference type="EMBL" id="AGF79868.1"/>
    </source>
</evidence>
<dbReference type="PANTHER" id="PTHR43384">
    <property type="entry name" value="SEPTUM SITE-DETERMINING PROTEIN MIND HOMOLOG, CHLOROPLASTIC-RELATED"/>
    <property type="match status" value="1"/>
</dbReference>
<organism evidence="4 5">
    <name type="scientific">Desulfocapsa sulfexigens (strain DSM 10523 / SB164P1)</name>
    <dbReference type="NCBI Taxonomy" id="1167006"/>
    <lineage>
        <taxon>Bacteria</taxon>
        <taxon>Pseudomonadati</taxon>
        <taxon>Thermodesulfobacteriota</taxon>
        <taxon>Desulfobulbia</taxon>
        <taxon>Desulfobulbales</taxon>
        <taxon>Desulfocapsaceae</taxon>
        <taxon>Desulfocapsa</taxon>
    </lineage>
</organism>